<dbReference type="RefSeq" id="WP_158462293.1">
    <property type="nucleotide sequence ID" value="NZ_VZAD01000004.1"/>
</dbReference>
<keyword evidence="5 6" id="KW-0472">Membrane</keyword>
<evidence type="ECO:0000256" key="2">
    <source>
        <dbReference type="ARBA" id="ARBA00022475"/>
    </source>
</evidence>
<dbReference type="InterPro" id="IPR036259">
    <property type="entry name" value="MFS_trans_sf"/>
</dbReference>
<feature type="transmembrane region" description="Helical" evidence="6">
    <location>
        <begin position="77"/>
        <end position="94"/>
    </location>
</feature>
<dbReference type="Gene3D" id="1.20.1250.20">
    <property type="entry name" value="MFS general substrate transporter like domains"/>
    <property type="match status" value="2"/>
</dbReference>
<evidence type="ECO:0000256" key="1">
    <source>
        <dbReference type="ARBA" id="ARBA00004429"/>
    </source>
</evidence>
<dbReference type="GO" id="GO:0022857">
    <property type="term" value="F:transmembrane transporter activity"/>
    <property type="evidence" value="ECO:0007669"/>
    <property type="project" value="InterPro"/>
</dbReference>
<protein>
    <submittedName>
        <fullName evidence="8">Sugar MFS transporter</fullName>
    </submittedName>
</protein>
<evidence type="ECO:0000313" key="9">
    <source>
        <dbReference type="Proteomes" id="UP000384372"/>
    </source>
</evidence>
<feature type="transmembrane region" description="Helical" evidence="6">
    <location>
        <begin position="220"/>
        <end position="245"/>
    </location>
</feature>
<feature type="transmembrane region" description="Helical" evidence="6">
    <location>
        <begin position="9"/>
        <end position="30"/>
    </location>
</feature>
<evidence type="ECO:0000256" key="5">
    <source>
        <dbReference type="ARBA" id="ARBA00023136"/>
    </source>
</evidence>
<accession>A0A6A7W7L1</accession>
<proteinExistence type="predicted"/>
<evidence type="ECO:0000256" key="3">
    <source>
        <dbReference type="ARBA" id="ARBA00022692"/>
    </source>
</evidence>
<feature type="transmembrane region" description="Helical" evidence="6">
    <location>
        <begin position="257"/>
        <end position="276"/>
    </location>
</feature>
<reference evidence="8 9" key="1">
    <citation type="submission" date="2019-09" db="EMBL/GenBank/DDBJ databases">
        <title>Distinct polysaccharide growth profiles of human intestinal Prevotella copri isolates.</title>
        <authorList>
            <person name="Fehlner-Peach H."/>
            <person name="Magnabosco C."/>
            <person name="Raghavan V."/>
            <person name="Scher J.U."/>
            <person name="Tett A."/>
            <person name="Cox L.M."/>
            <person name="Gottsegen C."/>
            <person name="Watters A."/>
            <person name="Wiltshire- Gordon J.D."/>
            <person name="Segata N."/>
            <person name="Bonneau R."/>
            <person name="Littman D.R."/>
        </authorList>
    </citation>
    <scope>NUCLEOTIDE SEQUENCE [LARGE SCALE GENOMIC DNA]</scope>
    <source>
        <strain evidence="9">iAQ1173</strain>
    </source>
</reference>
<dbReference type="Proteomes" id="UP000384372">
    <property type="component" value="Unassembled WGS sequence"/>
</dbReference>
<dbReference type="CDD" id="cd17394">
    <property type="entry name" value="MFS_FucP_like"/>
    <property type="match status" value="1"/>
</dbReference>
<feature type="transmembrane region" description="Helical" evidence="6">
    <location>
        <begin position="100"/>
        <end position="119"/>
    </location>
</feature>
<comment type="subcellular location">
    <subcellularLocation>
        <location evidence="1">Cell inner membrane</location>
        <topology evidence="1">Multi-pass membrane protein</topology>
    </subcellularLocation>
</comment>
<name>A0A6A7W7L1_9BACT</name>
<sequence>MKKIVPGQYLLPFVLIASLFFFWGFAHSILDILNKHYQDALVISKTRSALVQAMVYGGYFIMAIPAGTIIRKWGYKAGVLTGLVLYGIGALLFIPGEMIMSFNFFLVCLFVIGCGLTCLETASNPYIAVLGDEETSASRLNLAQSLNGLGWIVGPLVGGLLVFRGADGNSGSVALPYTIIGIAVLLIAIVIGRVKLPEIKEEKQVAEAASGVSLWHSRTFVFGLTAIFFYVAAQTGINSFFINYVTESIPSVSARDAALMLSFGGMGFFFVGRLLGSWGMNYVKAGTLLLFCALGASVCMLAVILGAGMLAVVALVLTYLCESIMFPTIFALALRGLDAGSTKRGSSYLIMGIVGGAIAPVLMGALGETDMAVGFIVPLVCFVVIAAFALHVSKAKKLG</sequence>
<comment type="caution">
    <text evidence="8">The sequence shown here is derived from an EMBL/GenBank/DDBJ whole genome shotgun (WGS) entry which is preliminary data.</text>
</comment>
<keyword evidence="4 6" id="KW-1133">Transmembrane helix</keyword>
<dbReference type="AlphaFoldDB" id="A0A6A7W7L1"/>
<evidence type="ECO:0000256" key="6">
    <source>
        <dbReference type="SAM" id="Phobius"/>
    </source>
</evidence>
<gene>
    <name evidence="8" type="ORF">F7D20_00295</name>
</gene>
<evidence type="ECO:0000256" key="4">
    <source>
        <dbReference type="ARBA" id="ARBA00022989"/>
    </source>
</evidence>
<dbReference type="PANTHER" id="PTHR43702">
    <property type="entry name" value="L-FUCOSE-PROTON SYMPORTER"/>
    <property type="match status" value="1"/>
</dbReference>
<feature type="transmembrane region" description="Helical" evidence="6">
    <location>
        <begin position="346"/>
        <end position="366"/>
    </location>
</feature>
<feature type="transmembrane region" description="Helical" evidence="6">
    <location>
        <begin position="50"/>
        <end position="70"/>
    </location>
</feature>
<feature type="transmembrane region" description="Helical" evidence="6">
    <location>
        <begin position="372"/>
        <end position="392"/>
    </location>
</feature>
<organism evidence="8 9">
    <name type="scientific">Segatella copri</name>
    <dbReference type="NCBI Taxonomy" id="165179"/>
    <lineage>
        <taxon>Bacteria</taxon>
        <taxon>Pseudomonadati</taxon>
        <taxon>Bacteroidota</taxon>
        <taxon>Bacteroidia</taxon>
        <taxon>Bacteroidales</taxon>
        <taxon>Prevotellaceae</taxon>
        <taxon>Segatella</taxon>
    </lineage>
</organism>
<dbReference type="InterPro" id="IPR020846">
    <property type="entry name" value="MFS_dom"/>
</dbReference>
<keyword evidence="3 6" id="KW-0812">Transmembrane</keyword>
<evidence type="ECO:0000259" key="7">
    <source>
        <dbReference type="PROSITE" id="PS50850"/>
    </source>
</evidence>
<feature type="transmembrane region" description="Helical" evidence="6">
    <location>
        <begin position="288"/>
        <end position="307"/>
    </location>
</feature>
<dbReference type="EMBL" id="VZAD01000004">
    <property type="protein sequence ID" value="MQP10437.1"/>
    <property type="molecule type" value="Genomic_DNA"/>
</dbReference>
<feature type="transmembrane region" description="Helical" evidence="6">
    <location>
        <begin position="175"/>
        <end position="194"/>
    </location>
</feature>
<evidence type="ECO:0000313" key="8">
    <source>
        <dbReference type="EMBL" id="MQP10437.1"/>
    </source>
</evidence>
<dbReference type="SUPFAM" id="SSF103473">
    <property type="entry name" value="MFS general substrate transporter"/>
    <property type="match status" value="1"/>
</dbReference>
<dbReference type="PANTHER" id="PTHR43702:SF3">
    <property type="entry name" value="PROTEIN TSGA"/>
    <property type="match status" value="1"/>
</dbReference>
<dbReference type="Pfam" id="PF07690">
    <property type="entry name" value="MFS_1"/>
    <property type="match status" value="1"/>
</dbReference>
<feature type="transmembrane region" description="Helical" evidence="6">
    <location>
        <begin position="313"/>
        <end position="334"/>
    </location>
</feature>
<feature type="domain" description="Major facilitator superfamily (MFS) profile" evidence="7">
    <location>
        <begin position="12"/>
        <end position="397"/>
    </location>
</feature>
<keyword evidence="2" id="KW-1003">Cell membrane</keyword>
<keyword evidence="9" id="KW-1185">Reference proteome</keyword>
<dbReference type="OrthoDB" id="9795150at2"/>
<dbReference type="InterPro" id="IPR011701">
    <property type="entry name" value="MFS"/>
</dbReference>
<dbReference type="PROSITE" id="PS50850">
    <property type="entry name" value="MFS"/>
    <property type="match status" value="1"/>
</dbReference>
<dbReference type="InterPro" id="IPR050375">
    <property type="entry name" value="MFS_TsgA-like"/>
</dbReference>
<feature type="transmembrane region" description="Helical" evidence="6">
    <location>
        <begin position="140"/>
        <end position="163"/>
    </location>
</feature>
<dbReference type="GO" id="GO:0005886">
    <property type="term" value="C:plasma membrane"/>
    <property type="evidence" value="ECO:0007669"/>
    <property type="project" value="UniProtKB-SubCell"/>
</dbReference>